<dbReference type="InterPro" id="IPR001005">
    <property type="entry name" value="SANT/Myb"/>
</dbReference>
<organism evidence="2 3">
    <name type="scientific">Neogobius melanostomus</name>
    <name type="common">round goby</name>
    <dbReference type="NCBI Taxonomy" id="47308"/>
    <lineage>
        <taxon>Eukaryota</taxon>
        <taxon>Metazoa</taxon>
        <taxon>Chordata</taxon>
        <taxon>Craniata</taxon>
        <taxon>Vertebrata</taxon>
        <taxon>Euteleostomi</taxon>
        <taxon>Actinopterygii</taxon>
        <taxon>Neopterygii</taxon>
        <taxon>Teleostei</taxon>
        <taxon>Neoteleostei</taxon>
        <taxon>Acanthomorphata</taxon>
        <taxon>Gobiaria</taxon>
        <taxon>Gobiiformes</taxon>
        <taxon>Gobioidei</taxon>
        <taxon>Gobiidae</taxon>
        <taxon>Benthophilinae</taxon>
        <taxon>Neogobiini</taxon>
        <taxon>Neogobius</taxon>
    </lineage>
</organism>
<evidence type="ECO:0000313" key="3">
    <source>
        <dbReference type="Proteomes" id="UP000694523"/>
    </source>
</evidence>
<proteinExistence type="predicted"/>
<dbReference type="Gene3D" id="1.10.10.60">
    <property type="entry name" value="Homeodomain-like"/>
    <property type="match status" value="1"/>
</dbReference>
<evidence type="ECO:0000259" key="1">
    <source>
        <dbReference type="SMART" id="SM00717"/>
    </source>
</evidence>
<dbReference type="InterPro" id="IPR044822">
    <property type="entry name" value="Myb_DNA-bind_4"/>
</dbReference>
<dbReference type="PANTHER" id="PTHR47595">
    <property type="entry name" value="HEAT SHOCK 70 KDA PROTEIN 14"/>
    <property type="match status" value="1"/>
</dbReference>
<name>A0A8C6UXU0_9GOBI</name>
<dbReference type="Pfam" id="PF13837">
    <property type="entry name" value="Myb_DNA-bind_4"/>
    <property type="match status" value="1"/>
</dbReference>
<keyword evidence="3" id="KW-1185">Reference proteome</keyword>
<sequence>LEFCSGHYWTEEETEFMLSRLQECDITKCMDGRKKRNGYLFKRVSSALVEAGYNRTAEQIRVRWKNLKSSYFTIQNRQSEQDRKSCPHFHILDDLLGKCPTAQAAEHTCLQCLRTLVCEWVSGSLL</sequence>
<feature type="domain" description="Myb-like" evidence="1">
    <location>
        <begin position="5"/>
        <end position="70"/>
    </location>
</feature>
<evidence type="ECO:0000313" key="2">
    <source>
        <dbReference type="Ensembl" id="ENSNMLP00000042799.1"/>
    </source>
</evidence>
<dbReference type="Ensembl" id="ENSNMLT00000047529.1">
    <property type="protein sequence ID" value="ENSNMLP00000042799.1"/>
    <property type="gene ID" value="ENSNMLG00000026043.1"/>
</dbReference>
<dbReference type="PANTHER" id="PTHR47595:SF1">
    <property type="entry name" value="MYB_SANT-LIKE DNA-BINDING DOMAIN-CONTAINING PROTEIN"/>
    <property type="match status" value="1"/>
</dbReference>
<dbReference type="Proteomes" id="UP000694523">
    <property type="component" value="Unplaced"/>
</dbReference>
<reference evidence="2" key="2">
    <citation type="submission" date="2025-09" db="UniProtKB">
        <authorList>
            <consortium name="Ensembl"/>
        </authorList>
    </citation>
    <scope>IDENTIFICATION</scope>
</reference>
<protein>
    <recommendedName>
        <fullName evidence="1">Myb-like domain-containing protein</fullName>
    </recommendedName>
</protein>
<dbReference type="SMART" id="SM00717">
    <property type="entry name" value="SANT"/>
    <property type="match status" value="1"/>
</dbReference>
<dbReference type="AlphaFoldDB" id="A0A8C6UXU0"/>
<reference evidence="2" key="1">
    <citation type="submission" date="2025-08" db="UniProtKB">
        <authorList>
            <consortium name="Ensembl"/>
        </authorList>
    </citation>
    <scope>IDENTIFICATION</scope>
</reference>
<accession>A0A8C6UXU0</accession>